<protein>
    <submittedName>
        <fullName evidence="2">Uncharacterized protein</fullName>
    </submittedName>
</protein>
<evidence type="ECO:0000313" key="3">
    <source>
        <dbReference type="Proteomes" id="UP000596742"/>
    </source>
</evidence>
<feature type="signal peptide" evidence="1">
    <location>
        <begin position="1"/>
        <end position="23"/>
    </location>
</feature>
<name>A0A8B6G3H5_MYTGA</name>
<keyword evidence="3" id="KW-1185">Reference proteome</keyword>
<proteinExistence type="predicted"/>
<dbReference type="OrthoDB" id="10037294at2759"/>
<accession>A0A8B6G3H5</accession>
<dbReference type="EMBL" id="UYJE01007810">
    <property type="protein sequence ID" value="VDI58136.1"/>
    <property type="molecule type" value="Genomic_DNA"/>
</dbReference>
<dbReference type="AlphaFoldDB" id="A0A8B6G3H5"/>
<evidence type="ECO:0000313" key="2">
    <source>
        <dbReference type="EMBL" id="VDI58136.1"/>
    </source>
</evidence>
<reference evidence="2" key="1">
    <citation type="submission" date="2018-11" db="EMBL/GenBank/DDBJ databases">
        <authorList>
            <person name="Alioto T."/>
            <person name="Alioto T."/>
        </authorList>
    </citation>
    <scope>NUCLEOTIDE SEQUENCE</scope>
</reference>
<evidence type="ECO:0000256" key="1">
    <source>
        <dbReference type="SAM" id="SignalP"/>
    </source>
</evidence>
<sequence length="135" mass="14941">MKHTIFCSILLFLLATDLEVCQGCRRCPKGIKKVKCFVNPCVRQRCKGARCRPNYCGGCNRLWYTKDGSDVTKKCEFRCPGGSDCLPGVFPAPCIKDPCDGSSCKGHPNAICCSVFCGGCYDLWYVNGEKVMCEK</sequence>
<comment type="caution">
    <text evidence="2">The sequence shown here is derived from an EMBL/GenBank/DDBJ whole genome shotgun (WGS) entry which is preliminary data.</text>
</comment>
<gene>
    <name evidence="2" type="ORF">MGAL_10B057069</name>
</gene>
<keyword evidence="1" id="KW-0732">Signal</keyword>
<feature type="chain" id="PRO_5032777101" evidence="1">
    <location>
        <begin position="24"/>
        <end position="135"/>
    </location>
</feature>
<dbReference type="Proteomes" id="UP000596742">
    <property type="component" value="Unassembled WGS sequence"/>
</dbReference>
<organism evidence="2 3">
    <name type="scientific">Mytilus galloprovincialis</name>
    <name type="common">Mediterranean mussel</name>
    <dbReference type="NCBI Taxonomy" id="29158"/>
    <lineage>
        <taxon>Eukaryota</taxon>
        <taxon>Metazoa</taxon>
        <taxon>Spiralia</taxon>
        <taxon>Lophotrochozoa</taxon>
        <taxon>Mollusca</taxon>
        <taxon>Bivalvia</taxon>
        <taxon>Autobranchia</taxon>
        <taxon>Pteriomorphia</taxon>
        <taxon>Mytilida</taxon>
        <taxon>Mytiloidea</taxon>
        <taxon>Mytilidae</taxon>
        <taxon>Mytilinae</taxon>
        <taxon>Mytilus</taxon>
    </lineage>
</organism>